<feature type="domain" description="HTH merR-type" evidence="2">
    <location>
        <begin position="3"/>
        <end position="72"/>
    </location>
</feature>
<accession>A0ABW2SN61</accession>
<dbReference type="PRINTS" id="PR00040">
    <property type="entry name" value="HTHMERR"/>
</dbReference>
<dbReference type="InterPro" id="IPR012925">
    <property type="entry name" value="TipAS_dom"/>
</dbReference>
<proteinExistence type="predicted"/>
<dbReference type="EMBL" id="JBHTEF010000001">
    <property type="protein sequence ID" value="MFC7580963.1"/>
    <property type="molecule type" value="Genomic_DNA"/>
</dbReference>
<gene>
    <name evidence="3" type="ORF">ACFQWG_07100</name>
</gene>
<dbReference type="CDD" id="cd01106">
    <property type="entry name" value="HTH_TipAL-Mta"/>
    <property type="match status" value="1"/>
</dbReference>
<dbReference type="Proteomes" id="UP001596527">
    <property type="component" value="Unassembled WGS sequence"/>
</dbReference>
<keyword evidence="4" id="KW-1185">Reference proteome</keyword>
<dbReference type="SMART" id="SM00422">
    <property type="entry name" value="HTH_MERR"/>
    <property type="match status" value="1"/>
</dbReference>
<dbReference type="InterPro" id="IPR009061">
    <property type="entry name" value="DNA-bd_dom_put_sf"/>
</dbReference>
<dbReference type="SUPFAM" id="SSF46955">
    <property type="entry name" value="Putative DNA-binding domain"/>
    <property type="match status" value="1"/>
</dbReference>
<dbReference type="Pfam" id="PF13411">
    <property type="entry name" value="MerR_1"/>
    <property type="match status" value="1"/>
</dbReference>
<dbReference type="Gene3D" id="1.10.490.50">
    <property type="entry name" value="Antibiotic binding domain of TipA-like multidrug resistance regulators"/>
    <property type="match status" value="1"/>
</dbReference>
<keyword evidence="1" id="KW-0238">DNA-binding</keyword>
<name>A0ABW2SN61_9ACTO</name>
<evidence type="ECO:0000256" key="1">
    <source>
        <dbReference type="ARBA" id="ARBA00023125"/>
    </source>
</evidence>
<evidence type="ECO:0000313" key="4">
    <source>
        <dbReference type="Proteomes" id="UP001596527"/>
    </source>
</evidence>
<dbReference type="InterPro" id="IPR036244">
    <property type="entry name" value="TipA-like_antibiotic-bd"/>
</dbReference>
<dbReference type="PROSITE" id="PS50937">
    <property type="entry name" value="HTH_MERR_2"/>
    <property type="match status" value="1"/>
</dbReference>
<dbReference type="PANTHER" id="PTHR30204:SF97">
    <property type="entry name" value="MERR FAMILY REGULATORY PROTEIN"/>
    <property type="match status" value="1"/>
</dbReference>
<dbReference type="SUPFAM" id="SSF89082">
    <property type="entry name" value="Antibiotic binding domain of TipA-like multidrug resistance regulators"/>
    <property type="match status" value="1"/>
</dbReference>
<evidence type="ECO:0000313" key="3">
    <source>
        <dbReference type="EMBL" id="MFC7580963.1"/>
    </source>
</evidence>
<sequence>MTEWPIRDVARATGLTSRALRHYEQIGLLRPSRVASNGYRFYGDQELSRLYRILSLRALGLPLAAIQIALDDGAPLAEVIAAHLALLEERRDRISQQISVVRSTLDAIAKGQTMTMPEVFSGVDQSRYESEVRARWGDEAWELSSRRRNQMSKKQRRSADDQSADVNAALRDAATSGLDPANGSFQRLIADHHRWVTEYWGGRVPDRDAYAGLSELYVADVRFAAVYGGQGNAEIIREAMRIWIAVNLEQRG</sequence>
<dbReference type="RefSeq" id="WP_380973668.1">
    <property type="nucleotide sequence ID" value="NZ_JBHTEF010000001.1"/>
</dbReference>
<evidence type="ECO:0000259" key="2">
    <source>
        <dbReference type="PROSITE" id="PS50937"/>
    </source>
</evidence>
<reference evidence="4" key="1">
    <citation type="journal article" date="2019" name="Int. J. Syst. Evol. Microbiol.">
        <title>The Global Catalogue of Microorganisms (GCM) 10K type strain sequencing project: providing services to taxonomists for standard genome sequencing and annotation.</title>
        <authorList>
            <consortium name="The Broad Institute Genomics Platform"/>
            <consortium name="The Broad Institute Genome Sequencing Center for Infectious Disease"/>
            <person name="Wu L."/>
            <person name="Ma J."/>
        </authorList>
    </citation>
    <scope>NUCLEOTIDE SEQUENCE [LARGE SCALE GENOMIC DNA]</scope>
    <source>
        <strain evidence="4">CCUG 56698</strain>
    </source>
</reference>
<dbReference type="InterPro" id="IPR000551">
    <property type="entry name" value="MerR-type_HTH_dom"/>
</dbReference>
<dbReference type="PANTHER" id="PTHR30204">
    <property type="entry name" value="REDOX-CYCLING DRUG-SENSING TRANSCRIPTIONAL ACTIVATOR SOXR"/>
    <property type="match status" value="1"/>
</dbReference>
<dbReference type="Gene3D" id="1.10.1660.10">
    <property type="match status" value="1"/>
</dbReference>
<comment type="caution">
    <text evidence="3">The sequence shown here is derived from an EMBL/GenBank/DDBJ whole genome shotgun (WGS) entry which is preliminary data.</text>
</comment>
<dbReference type="InterPro" id="IPR047057">
    <property type="entry name" value="MerR_fam"/>
</dbReference>
<dbReference type="Pfam" id="PF07739">
    <property type="entry name" value="TipAS"/>
    <property type="match status" value="1"/>
</dbReference>
<protein>
    <submittedName>
        <fullName evidence="3">MerR family transcriptional regulator</fullName>
    </submittedName>
</protein>
<organism evidence="3 4">
    <name type="scientific">Schaalia naturae</name>
    <dbReference type="NCBI Taxonomy" id="635203"/>
    <lineage>
        <taxon>Bacteria</taxon>
        <taxon>Bacillati</taxon>
        <taxon>Actinomycetota</taxon>
        <taxon>Actinomycetes</taxon>
        <taxon>Actinomycetales</taxon>
        <taxon>Actinomycetaceae</taxon>
        <taxon>Schaalia</taxon>
    </lineage>
</organism>